<feature type="domain" description="SnoaL-like" evidence="1">
    <location>
        <begin position="9"/>
        <end position="121"/>
    </location>
</feature>
<proteinExistence type="predicted"/>
<dbReference type="EMBL" id="CP115450">
    <property type="protein sequence ID" value="WBP85155.1"/>
    <property type="molecule type" value="Genomic_DNA"/>
</dbReference>
<evidence type="ECO:0000259" key="1">
    <source>
        <dbReference type="Pfam" id="PF12680"/>
    </source>
</evidence>
<dbReference type="Gene3D" id="3.10.450.50">
    <property type="match status" value="1"/>
</dbReference>
<dbReference type="InterPro" id="IPR032710">
    <property type="entry name" value="NTF2-like_dom_sf"/>
</dbReference>
<dbReference type="Proteomes" id="UP001212821">
    <property type="component" value="Chromosome"/>
</dbReference>
<evidence type="ECO:0000313" key="2">
    <source>
        <dbReference type="EMBL" id="WBP85155.1"/>
    </source>
</evidence>
<protein>
    <submittedName>
        <fullName evidence="2">Nuclear transport factor 2 family protein</fullName>
    </submittedName>
</protein>
<gene>
    <name evidence="2" type="ORF">O1G21_04325</name>
</gene>
<accession>A0ABY7PXK1</accession>
<dbReference type="RefSeq" id="WP_270140911.1">
    <property type="nucleotide sequence ID" value="NZ_CP115450.1"/>
</dbReference>
<keyword evidence="3" id="KW-1185">Reference proteome</keyword>
<organism evidence="2 3">
    <name type="scientific">Kitasatospora cathayae</name>
    <dbReference type="NCBI Taxonomy" id="3004092"/>
    <lineage>
        <taxon>Bacteria</taxon>
        <taxon>Bacillati</taxon>
        <taxon>Actinomycetota</taxon>
        <taxon>Actinomycetes</taxon>
        <taxon>Kitasatosporales</taxon>
        <taxon>Streptomycetaceae</taxon>
        <taxon>Kitasatospora</taxon>
    </lineage>
</organism>
<dbReference type="SUPFAM" id="SSF54427">
    <property type="entry name" value="NTF2-like"/>
    <property type="match status" value="1"/>
</dbReference>
<dbReference type="Pfam" id="PF12680">
    <property type="entry name" value="SnoaL_2"/>
    <property type="match status" value="1"/>
</dbReference>
<evidence type="ECO:0000313" key="3">
    <source>
        <dbReference type="Proteomes" id="UP001212821"/>
    </source>
</evidence>
<dbReference type="InterPro" id="IPR037401">
    <property type="entry name" value="SnoaL-like"/>
</dbReference>
<reference evidence="3" key="1">
    <citation type="submission" date="2022-12" db="EMBL/GenBank/DDBJ databases">
        <authorList>
            <person name="Mo P."/>
        </authorList>
    </citation>
    <scope>NUCLEOTIDE SEQUENCE [LARGE SCALE GENOMIC DNA]</scope>
    <source>
        <strain evidence="3">HUAS 3-15</strain>
    </source>
</reference>
<name>A0ABY7PXK1_9ACTN</name>
<sequence>MSTTREIATGWFAALTSGDFERALNYLADDVEWINYTPVPDWNDAMPWIGTLRGKAAVKDSLGVFAGLVELGKEELIELVVDGEQAMGVLYERSTVRKTGMAFEIEFIQWLTVRDGKIVRWKSFTDPSQILRAIKGAAV</sequence>